<dbReference type="RefSeq" id="WP_256133828.1">
    <property type="nucleotide sequence ID" value="NZ_JANFXK010000056.1"/>
</dbReference>
<dbReference type="EMBL" id="JANFXK010000056">
    <property type="protein sequence ID" value="MCQ4638622.1"/>
    <property type="molecule type" value="Genomic_DNA"/>
</dbReference>
<organism evidence="1 2">
    <name type="scientific">Anaerovorax odorimutans</name>
    <dbReference type="NCBI Taxonomy" id="109327"/>
    <lineage>
        <taxon>Bacteria</taxon>
        <taxon>Bacillati</taxon>
        <taxon>Bacillota</taxon>
        <taxon>Clostridia</taxon>
        <taxon>Peptostreptococcales</taxon>
        <taxon>Anaerovoracaceae</taxon>
        <taxon>Anaerovorax</taxon>
    </lineage>
</organism>
<keyword evidence="2" id="KW-1185">Reference proteome</keyword>
<evidence type="ECO:0000313" key="1">
    <source>
        <dbReference type="EMBL" id="MCQ4638622.1"/>
    </source>
</evidence>
<evidence type="ECO:0000313" key="2">
    <source>
        <dbReference type="Proteomes" id="UP001524502"/>
    </source>
</evidence>
<reference evidence="1 2" key="1">
    <citation type="submission" date="2022-06" db="EMBL/GenBank/DDBJ databases">
        <title>Isolation of gut microbiota from human fecal samples.</title>
        <authorList>
            <person name="Pamer E.G."/>
            <person name="Barat B."/>
            <person name="Waligurski E."/>
            <person name="Medina S."/>
            <person name="Paddock L."/>
            <person name="Mostad J."/>
        </authorList>
    </citation>
    <scope>NUCLEOTIDE SEQUENCE [LARGE SCALE GENOMIC DNA]</scope>
    <source>
        <strain evidence="1 2">SL.3.17</strain>
    </source>
</reference>
<accession>A0ABT1RTW4</accession>
<dbReference type="Proteomes" id="UP001524502">
    <property type="component" value="Unassembled WGS sequence"/>
</dbReference>
<name>A0ABT1RTW4_9FIRM</name>
<comment type="caution">
    <text evidence="1">The sequence shown here is derived from an EMBL/GenBank/DDBJ whole genome shotgun (WGS) entry which is preliminary data.</text>
</comment>
<sequence>MEQRTNAGYLITNAIQVGAYEFVLGEHMETPGLFVTWKCKDK</sequence>
<proteinExistence type="predicted"/>
<protein>
    <submittedName>
        <fullName evidence="1">Uncharacterized protein</fullName>
    </submittedName>
</protein>
<gene>
    <name evidence="1" type="ORF">NE619_17980</name>
</gene>